<evidence type="ECO:0000256" key="3">
    <source>
        <dbReference type="ARBA" id="ARBA00023145"/>
    </source>
</evidence>
<dbReference type="SMART" id="SM00020">
    <property type="entry name" value="Tryp_SPc"/>
    <property type="match status" value="1"/>
</dbReference>
<dbReference type="Pfam" id="PF00089">
    <property type="entry name" value="Trypsin"/>
    <property type="match status" value="1"/>
</dbReference>
<dbReference type="InterPro" id="IPR001314">
    <property type="entry name" value="Peptidase_S1A"/>
</dbReference>
<keyword evidence="1" id="KW-0732">Signal</keyword>
<accession>A0A034WUL5</accession>
<dbReference type="PANTHER" id="PTHR24256">
    <property type="entry name" value="TRYPTASE-RELATED"/>
    <property type="match status" value="1"/>
</dbReference>
<dbReference type="AlphaFoldDB" id="A0A034WUL5"/>
<protein>
    <submittedName>
        <fullName evidence="8">Serine protease easter</fullName>
    </submittedName>
</protein>
<dbReference type="InterPro" id="IPR018114">
    <property type="entry name" value="TRYPSIN_HIS"/>
</dbReference>
<keyword evidence="8" id="KW-0378">Hydrolase</keyword>
<keyword evidence="2" id="KW-0106">Calcium</keyword>
<comment type="similarity">
    <text evidence="6">Belongs to the peptidase S1 family. CLIP subfamily.</text>
</comment>
<feature type="domain" description="Peptidase S1" evidence="7">
    <location>
        <begin position="168"/>
        <end position="421"/>
    </location>
</feature>
<sequence length="444" mass="50648">DYILVRSIICFSKLKAVSLTSFNRAVVPMPELRFKLFTCLSVAFYCNLSVIAGNYACKENDYFGYCKLYENCPTLQDTPLTKDMLNPKDCRHSILSGPVICCPRRRHQQRPNRRPAKTTTTTTERTSRRYMHFAFNKETNIGDLKYIHPEGLALLNKPNCGEINDDRVANGISATQGEFPWMAILLYARMGALCGGSVITERFVLTAAHCISNDLQAVRLGEHRRSTKNDCILHICQTHVDFEIDPHQKPIIHPDYKSLDYHKDIALIKLNMDIDFRRYQHIAPICLPMKSSDSNISPHDNLVLAGWGLQEYDRSVDALQKGQLRLKGLDICKNLYARFKIDNSKLCIQAGANQTVSCRGDSGGPLFWKTPFLSGNFIKKHYTQIGLVSLGYGKDCGDLTSEPFMYENVTDSMVWITHSLYKAYFHNENPYNAQHYSYSNFMPY</sequence>
<gene>
    <name evidence="8" type="primary">EAST</name>
</gene>
<evidence type="ECO:0000256" key="5">
    <source>
        <dbReference type="ARBA" id="ARBA00023180"/>
    </source>
</evidence>
<dbReference type="GO" id="GO:0006508">
    <property type="term" value="P:proteolysis"/>
    <property type="evidence" value="ECO:0007669"/>
    <property type="project" value="UniProtKB-KW"/>
</dbReference>
<keyword evidence="4" id="KW-1015">Disulfide bond</keyword>
<evidence type="ECO:0000259" key="7">
    <source>
        <dbReference type="PROSITE" id="PS50240"/>
    </source>
</evidence>
<dbReference type="InterPro" id="IPR001254">
    <property type="entry name" value="Trypsin_dom"/>
</dbReference>
<dbReference type="SUPFAM" id="SSF50494">
    <property type="entry name" value="Trypsin-like serine proteases"/>
    <property type="match status" value="1"/>
</dbReference>
<dbReference type="CDD" id="cd00190">
    <property type="entry name" value="Tryp_SPc"/>
    <property type="match status" value="1"/>
</dbReference>
<reference evidence="8" key="1">
    <citation type="journal article" date="2014" name="BMC Genomics">
        <title>Characterizing the developmental transcriptome of the oriental fruit fly, Bactrocera dorsalis (Diptera: Tephritidae) through comparative genomic analysis with Drosophila melanogaster utilizing modENCODE datasets.</title>
        <authorList>
            <person name="Geib S.M."/>
            <person name="Calla B."/>
            <person name="Hall B."/>
            <person name="Hou S."/>
            <person name="Manoukis N.C."/>
        </authorList>
    </citation>
    <scope>NUCLEOTIDE SEQUENCE</scope>
    <source>
        <strain evidence="8">Punador</strain>
    </source>
</reference>
<name>A0A034WUL5_BACDO</name>
<dbReference type="Gene3D" id="2.40.10.10">
    <property type="entry name" value="Trypsin-like serine proteases"/>
    <property type="match status" value="2"/>
</dbReference>
<evidence type="ECO:0000313" key="8">
    <source>
        <dbReference type="EMBL" id="JAC58032.1"/>
    </source>
</evidence>
<organism evidence="8">
    <name type="scientific">Bactrocera dorsalis</name>
    <name type="common">Oriental fruit fly</name>
    <name type="synonym">Dacus dorsalis</name>
    <dbReference type="NCBI Taxonomy" id="27457"/>
    <lineage>
        <taxon>Eukaryota</taxon>
        <taxon>Metazoa</taxon>
        <taxon>Ecdysozoa</taxon>
        <taxon>Arthropoda</taxon>
        <taxon>Hexapoda</taxon>
        <taxon>Insecta</taxon>
        <taxon>Pterygota</taxon>
        <taxon>Neoptera</taxon>
        <taxon>Endopterygota</taxon>
        <taxon>Diptera</taxon>
        <taxon>Brachycera</taxon>
        <taxon>Muscomorpha</taxon>
        <taxon>Tephritoidea</taxon>
        <taxon>Tephritidae</taxon>
        <taxon>Bactrocera</taxon>
        <taxon>Bactrocera</taxon>
    </lineage>
</organism>
<evidence type="ECO:0000256" key="4">
    <source>
        <dbReference type="ARBA" id="ARBA00023157"/>
    </source>
</evidence>
<dbReference type="GO" id="GO:0004252">
    <property type="term" value="F:serine-type endopeptidase activity"/>
    <property type="evidence" value="ECO:0007669"/>
    <property type="project" value="InterPro"/>
</dbReference>
<dbReference type="PROSITE" id="PS50240">
    <property type="entry name" value="TRYPSIN_DOM"/>
    <property type="match status" value="1"/>
</dbReference>
<proteinExistence type="inferred from homology"/>
<dbReference type="OrthoDB" id="547031at2759"/>
<dbReference type="FunFam" id="2.40.10.10:FF:000028">
    <property type="entry name" value="Serine protease easter"/>
    <property type="match status" value="1"/>
</dbReference>
<dbReference type="EMBL" id="GAKP01000920">
    <property type="protein sequence ID" value="JAC58032.1"/>
    <property type="molecule type" value="Transcribed_RNA"/>
</dbReference>
<dbReference type="PRINTS" id="PR00722">
    <property type="entry name" value="CHYMOTRYPSIN"/>
</dbReference>
<dbReference type="InterPro" id="IPR009003">
    <property type="entry name" value="Peptidase_S1_PA"/>
</dbReference>
<feature type="non-terminal residue" evidence="8">
    <location>
        <position position="1"/>
    </location>
</feature>
<evidence type="ECO:0000256" key="6">
    <source>
        <dbReference type="ARBA" id="ARBA00024195"/>
    </source>
</evidence>
<evidence type="ECO:0000256" key="2">
    <source>
        <dbReference type="ARBA" id="ARBA00022837"/>
    </source>
</evidence>
<keyword evidence="8" id="KW-0645">Protease</keyword>
<keyword evidence="3" id="KW-0865">Zymogen</keyword>
<evidence type="ECO:0000256" key="1">
    <source>
        <dbReference type="ARBA" id="ARBA00022729"/>
    </source>
</evidence>
<dbReference type="InterPro" id="IPR051487">
    <property type="entry name" value="Ser/Thr_Proteases_Immune/Dev"/>
</dbReference>
<dbReference type="PROSITE" id="PS00134">
    <property type="entry name" value="TRYPSIN_HIS"/>
    <property type="match status" value="1"/>
</dbReference>
<keyword evidence="5" id="KW-0325">Glycoprotein</keyword>
<dbReference type="InterPro" id="IPR043504">
    <property type="entry name" value="Peptidase_S1_PA_chymotrypsin"/>
</dbReference>